<protein>
    <submittedName>
        <fullName evidence="2">Outer membrane protein OmpA-like peptidoglycan-associated protein</fullName>
    </submittedName>
</protein>
<sequence>MLGSKRGWGLCLPVLLGMSGCGHHDAVETPVDWWHGLEGGRIAQDRPPPPGLGQPYPLIGTTPTAPPALPSPQERIALTNTLVDQRNAALRRDADNPLPPPGTQVGTAPATGAKPGVPAKPAPPAAPPAPAADSQRSQLVFAASTPETAPPPAPTPKPAAKPAPNAAADDAPDIAMPELQAAPPAEATNAPMPDFAPAPPPIPWIHGITVTHHATPKPPDIPPLVETGTDVAFDWRADTLQNGEGGQVRGVAGRWRHGTIIVHGYGDAISAQPDAQVAALALAWRRAKVVAGMLVADGVPQGAVRLAADAFGHDVRIVEQP</sequence>
<feature type="compositionally biased region" description="Pro residues" evidence="1">
    <location>
        <begin position="118"/>
        <end position="130"/>
    </location>
</feature>
<accession>A0A839UZ81</accession>
<feature type="compositionally biased region" description="Pro residues" evidence="1">
    <location>
        <begin position="148"/>
        <end position="161"/>
    </location>
</feature>
<reference evidence="2 3" key="1">
    <citation type="submission" date="2020-08" db="EMBL/GenBank/DDBJ databases">
        <title>Genomic Encyclopedia of Type Strains, Phase III (KMG-III): the genomes of soil and plant-associated and newly described type strains.</title>
        <authorList>
            <person name="Whitman W."/>
        </authorList>
    </citation>
    <scope>NUCLEOTIDE SEQUENCE [LARGE SCALE GENOMIC DNA]</scope>
    <source>
        <strain evidence="2 3">CECT 8088</strain>
    </source>
</reference>
<keyword evidence="3" id="KW-1185">Reference proteome</keyword>
<comment type="caution">
    <text evidence="2">The sequence shown here is derived from an EMBL/GenBank/DDBJ whole genome shotgun (WGS) entry which is preliminary data.</text>
</comment>
<feature type="region of interest" description="Disordered" evidence="1">
    <location>
        <begin position="91"/>
        <end position="170"/>
    </location>
</feature>
<name>A0A839UZ81_9PROT</name>
<dbReference type="PROSITE" id="PS51257">
    <property type="entry name" value="PROKAR_LIPOPROTEIN"/>
    <property type="match status" value="1"/>
</dbReference>
<gene>
    <name evidence="2" type="ORF">FHR90_001273</name>
</gene>
<dbReference type="SUPFAM" id="SSF103088">
    <property type="entry name" value="OmpA-like"/>
    <property type="match status" value="1"/>
</dbReference>
<evidence type="ECO:0000313" key="3">
    <source>
        <dbReference type="Proteomes" id="UP000557688"/>
    </source>
</evidence>
<evidence type="ECO:0000256" key="1">
    <source>
        <dbReference type="SAM" id="MobiDB-lite"/>
    </source>
</evidence>
<dbReference type="Proteomes" id="UP000557688">
    <property type="component" value="Unassembled WGS sequence"/>
</dbReference>
<evidence type="ECO:0000313" key="2">
    <source>
        <dbReference type="EMBL" id="MBB3173450.1"/>
    </source>
</evidence>
<feature type="compositionally biased region" description="Low complexity" evidence="1">
    <location>
        <begin position="105"/>
        <end position="117"/>
    </location>
</feature>
<dbReference type="RefSeq" id="WP_183274933.1">
    <property type="nucleotide sequence ID" value="NZ_JACHXV010000004.1"/>
</dbReference>
<organism evidence="2 3">
    <name type="scientific">Endobacter medicaginis</name>
    <dbReference type="NCBI Taxonomy" id="1181271"/>
    <lineage>
        <taxon>Bacteria</taxon>
        <taxon>Pseudomonadati</taxon>
        <taxon>Pseudomonadota</taxon>
        <taxon>Alphaproteobacteria</taxon>
        <taxon>Acetobacterales</taxon>
        <taxon>Acetobacteraceae</taxon>
        <taxon>Endobacter</taxon>
    </lineage>
</organism>
<dbReference type="AlphaFoldDB" id="A0A839UZ81"/>
<dbReference type="InterPro" id="IPR036737">
    <property type="entry name" value="OmpA-like_sf"/>
</dbReference>
<dbReference type="EMBL" id="JACHXV010000004">
    <property type="protein sequence ID" value="MBB3173450.1"/>
    <property type="molecule type" value="Genomic_DNA"/>
</dbReference>
<proteinExistence type="predicted"/>